<keyword evidence="5" id="KW-1185">Reference proteome</keyword>
<dbReference type="InterPro" id="IPR008462">
    <property type="entry name" value="CsbD"/>
</dbReference>
<evidence type="ECO:0000313" key="4">
    <source>
        <dbReference type="EMBL" id="WPC21745.1"/>
    </source>
</evidence>
<evidence type="ECO:0000256" key="1">
    <source>
        <dbReference type="ARBA" id="ARBA00009129"/>
    </source>
</evidence>
<sequence length="69" mass="7626">MSKTNDKFDALKDKTIGKAKEMAGKVTGDDSKELEGKTQKEAGKLKDKKADLKDKAAKKVNEATDRDKR</sequence>
<name>A0ABZ0Q437_9LACO</name>
<dbReference type="SUPFAM" id="SSF69047">
    <property type="entry name" value="Hypothetical protein YjbJ"/>
    <property type="match status" value="1"/>
</dbReference>
<dbReference type="RefSeq" id="WP_057774438.1">
    <property type="nucleotide sequence ID" value="NZ_BBIM01000047.1"/>
</dbReference>
<dbReference type="InterPro" id="IPR036629">
    <property type="entry name" value="YjbJ_sf"/>
</dbReference>
<organism evidence="4 5">
    <name type="scientific">Pediococcus inopinatus</name>
    <dbReference type="NCBI Taxonomy" id="114090"/>
    <lineage>
        <taxon>Bacteria</taxon>
        <taxon>Bacillati</taxon>
        <taxon>Bacillota</taxon>
        <taxon>Bacilli</taxon>
        <taxon>Lactobacillales</taxon>
        <taxon>Lactobacillaceae</taxon>
        <taxon>Pediococcus</taxon>
    </lineage>
</organism>
<feature type="domain" description="CsbD-like" evidence="3">
    <location>
        <begin position="6"/>
        <end position="57"/>
    </location>
</feature>
<dbReference type="Pfam" id="PF05532">
    <property type="entry name" value="CsbD"/>
    <property type="match status" value="1"/>
</dbReference>
<dbReference type="EMBL" id="CP104778">
    <property type="protein sequence ID" value="WPC21745.1"/>
    <property type="molecule type" value="Genomic_DNA"/>
</dbReference>
<evidence type="ECO:0000256" key="2">
    <source>
        <dbReference type="SAM" id="MobiDB-lite"/>
    </source>
</evidence>
<reference evidence="5" key="1">
    <citation type="submission" date="2024-06" db="EMBL/GenBank/DDBJ databases">
        <authorList>
            <person name="Chang H.C."/>
            <person name="Mun S.Y."/>
        </authorList>
    </citation>
    <scope>NUCLEOTIDE SEQUENCE [LARGE SCALE GENOMIC DNA]</scope>
    <source>
        <strain evidence="5">KT1</strain>
    </source>
</reference>
<gene>
    <name evidence="4" type="ORF">N6G96_00545</name>
</gene>
<accession>A0ABZ0Q437</accession>
<proteinExistence type="inferred from homology"/>
<comment type="similarity">
    <text evidence="1">Belongs to the UPF0337 (CsbD) family.</text>
</comment>
<evidence type="ECO:0000259" key="3">
    <source>
        <dbReference type="Pfam" id="PF05532"/>
    </source>
</evidence>
<evidence type="ECO:0000313" key="5">
    <source>
        <dbReference type="Proteomes" id="UP001302696"/>
    </source>
</evidence>
<dbReference type="Gene3D" id="1.10.1470.10">
    <property type="entry name" value="YjbJ"/>
    <property type="match status" value="1"/>
</dbReference>
<protein>
    <submittedName>
        <fullName evidence="4">CsbD family protein</fullName>
    </submittedName>
</protein>
<feature type="region of interest" description="Disordered" evidence="2">
    <location>
        <begin position="18"/>
        <end position="69"/>
    </location>
</feature>
<dbReference type="Proteomes" id="UP001302696">
    <property type="component" value="Chromosome"/>
</dbReference>